<dbReference type="GO" id="GO:0022857">
    <property type="term" value="F:transmembrane transporter activity"/>
    <property type="evidence" value="ECO:0007669"/>
    <property type="project" value="InterPro"/>
</dbReference>
<dbReference type="STRING" id="592015.HMPREF1705_02606"/>
<reference evidence="3" key="1">
    <citation type="submission" date="2012-09" db="EMBL/GenBank/DDBJ databases">
        <authorList>
            <person name="Weinstock G."/>
            <person name="Sodergren E."/>
            <person name="Clifton S."/>
            <person name="Fulton L."/>
            <person name="Fulton B."/>
            <person name="Courtney L."/>
            <person name="Fronick C."/>
            <person name="Harrison M."/>
            <person name="Strong C."/>
            <person name="Farmer C."/>
            <person name="Delehaunty K."/>
            <person name="Markovic C."/>
            <person name="Hall O."/>
            <person name="Minx P."/>
            <person name="Tomlinson C."/>
            <person name="Mitreva M."/>
            <person name="Nelson J."/>
            <person name="Hou S."/>
            <person name="Wollam A."/>
            <person name="Pepin K.H."/>
            <person name="Johnson M."/>
            <person name="Bhonagiri V."/>
            <person name="Nash W.E."/>
            <person name="Suruliraj S."/>
            <person name="Warren W."/>
            <person name="Chinwalla A."/>
            <person name="Mardis E.R."/>
            <person name="Wilson R.K."/>
        </authorList>
    </citation>
    <scope>NUCLEOTIDE SEQUENCE [LARGE SCALE GENOMIC DNA]</scope>
    <source>
        <strain evidence="3">OS1</strain>
    </source>
</reference>
<sequence>MFLLSFREGALFCIQIKEVVSVKRQITMLFSALLVVMLCSGIVSATPKKVVFSDLSWDSIQFHNRVMAFLMEKGWDYETDFLFSEEMPGYVALERGDVHVVLEVWTEGQLEWWQGATKAGKVIDLGTVFPNARSGWYVPYYVAEGDPEKGIPSVRSIEDIREHWMIFKNPENPEMGRFINAPTGWAAHTINKDKIKGYGLEDKLEPFDTGSATALRTVIVTAYQRHEPIVAYYWEPTPLLGELDMVMIEEPPYDPEIWETTHACASPAFTVAKAVNPAWIQANEEVRGLLERYHMTLEKTNEALAWMKNNGYDVDKTAIWFLKENTDLWHQWVEDEEKIKRIEKALKTVS</sequence>
<feature type="domain" description="ABC-type glycine betaine transport system substrate-binding" evidence="1">
    <location>
        <begin position="48"/>
        <end position="324"/>
    </location>
</feature>
<dbReference type="Pfam" id="PF04069">
    <property type="entry name" value="OpuAC"/>
    <property type="match status" value="1"/>
</dbReference>
<proteinExistence type="predicted"/>
<gene>
    <name evidence="2" type="ORF">HMPREF1705_02606</name>
</gene>
<dbReference type="InterPro" id="IPR007210">
    <property type="entry name" value="ABC_Gly_betaine_transp_sub-bd"/>
</dbReference>
<protein>
    <submittedName>
        <fullName evidence="2">ABC transporter, substrate-binding protein, QAT family</fullName>
    </submittedName>
</protein>
<evidence type="ECO:0000259" key="1">
    <source>
        <dbReference type="Pfam" id="PF04069"/>
    </source>
</evidence>
<evidence type="ECO:0000313" key="3">
    <source>
        <dbReference type="Proteomes" id="UP000005273"/>
    </source>
</evidence>
<dbReference type="AlphaFoldDB" id="A0A0T5XB09"/>
<evidence type="ECO:0000313" key="2">
    <source>
        <dbReference type="EMBL" id="KRT35380.1"/>
    </source>
</evidence>
<dbReference type="GO" id="GO:0043190">
    <property type="term" value="C:ATP-binding cassette (ABC) transporter complex"/>
    <property type="evidence" value="ECO:0007669"/>
    <property type="project" value="InterPro"/>
</dbReference>
<dbReference type="Gene3D" id="3.40.190.10">
    <property type="entry name" value="Periplasmic binding protein-like II"/>
    <property type="match status" value="1"/>
</dbReference>
<keyword evidence="3" id="KW-1185">Reference proteome</keyword>
<dbReference type="Gene3D" id="3.40.190.100">
    <property type="entry name" value="Glycine betaine-binding periplasmic protein, domain 2"/>
    <property type="match status" value="1"/>
</dbReference>
<comment type="caution">
    <text evidence="2">The sequence shown here is derived from an EMBL/GenBank/DDBJ whole genome shotgun (WGS) entry which is preliminary data.</text>
</comment>
<accession>A0A0T5XB09</accession>
<dbReference type="EMBL" id="ACJX03000001">
    <property type="protein sequence ID" value="KRT35380.1"/>
    <property type="molecule type" value="Genomic_DNA"/>
</dbReference>
<dbReference type="SUPFAM" id="SSF53850">
    <property type="entry name" value="Periplasmic binding protein-like II"/>
    <property type="match status" value="1"/>
</dbReference>
<dbReference type="CDD" id="cd13641">
    <property type="entry name" value="PBP2_HisX_like"/>
    <property type="match status" value="1"/>
</dbReference>
<dbReference type="eggNOG" id="COG2113">
    <property type="taxonomic scope" value="Bacteria"/>
</dbReference>
<organism evidence="2 3">
    <name type="scientific">Acetomicrobium hydrogeniformans ATCC BAA-1850</name>
    <dbReference type="NCBI Taxonomy" id="592015"/>
    <lineage>
        <taxon>Bacteria</taxon>
        <taxon>Thermotogati</taxon>
        <taxon>Synergistota</taxon>
        <taxon>Synergistia</taxon>
        <taxon>Synergistales</taxon>
        <taxon>Acetomicrobiaceae</taxon>
        <taxon>Acetomicrobium</taxon>
    </lineage>
</organism>
<dbReference type="Proteomes" id="UP000005273">
    <property type="component" value="Unassembled WGS sequence"/>
</dbReference>
<name>A0A0T5XB09_9BACT</name>